<keyword evidence="2" id="KW-1185">Reference proteome</keyword>
<protein>
    <submittedName>
        <fullName evidence="1">Uncharacterized protein</fullName>
    </submittedName>
</protein>
<evidence type="ECO:0000313" key="2">
    <source>
        <dbReference type="Proteomes" id="UP000635606"/>
    </source>
</evidence>
<evidence type="ECO:0000313" key="1">
    <source>
        <dbReference type="EMBL" id="GIJ67692.1"/>
    </source>
</evidence>
<dbReference type="Proteomes" id="UP000635606">
    <property type="component" value="Unassembled WGS sequence"/>
</dbReference>
<proteinExistence type="predicted"/>
<organism evidence="1 2">
    <name type="scientific">Virgisporangium ochraceum</name>
    <dbReference type="NCBI Taxonomy" id="65505"/>
    <lineage>
        <taxon>Bacteria</taxon>
        <taxon>Bacillati</taxon>
        <taxon>Actinomycetota</taxon>
        <taxon>Actinomycetes</taxon>
        <taxon>Micromonosporales</taxon>
        <taxon>Micromonosporaceae</taxon>
        <taxon>Virgisporangium</taxon>
    </lineage>
</organism>
<dbReference type="AlphaFoldDB" id="A0A8J4ED90"/>
<dbReference type="EMBL" id="BOPH01000029">
    <property type="protein sequence ID" value="GIJ67692.1"/>
    <property type="molecule type" value="Genomic_DNA"/>
</dbReference>
<gene>
    <name evidence="1" type="ORF">Voc01_026090</name>
</gene>
<accession>A0A8J4ED90</accession>
<comment type="caution">
    <text evidence="1">The sequence shown here is derived from an EMBL/GenBank/DDBJ whole genome shotgun (WGS) entry which is preliminary data.</text>
</comment>
<sequence>MWQAHYGRWFPPFLRGARVGDIEVVLLDFDTAGCVSTWLSNGGHLDPERTRILATCVEELDTVVTLRRGGVRSCGG</sequence>
<reference evidence="1" key="1">
    <citation type="submission" date="2021-01" db="EMBL/GenBank/DDBJ databases">
        <title>Whole genome shotgun sequence of Virgisporangium ochraceum NBRC 16418.</title>
        <authorList>
            <person name="Komaki H."/>
            <person name="Tamura T."/>
        </authorList>
    </citation>
    <scope>NUCLEOTIDE SEQUENCE</scope>
    <source>
        <strain evidence="1">NBRC 16418</strain>
    </source>
</reference>
<name>A0A8J4ED90_9ACTN</name>